<name>A0A1J1HNC9_9DIPT</name>
<reference evidence="2 3" key="1">
    <citation type="submission" date="2015-04" db="EMBL/GenBank/DDBJ databases">
        <authorList>
            <person name="Syromyatnikov M.Y."/>
            <person name="Popov V.N."/>
        </authorList>
    </citation>
    <scope>NUCLEOTIDE SEQUENCE [LARGE SCALE GENOMIC DNA]</scope>
</reference>
<accession>A0A1J1HNC9</accession>
<evidence type="ECO:0000313" key="2">
    <source>
        <dbReference type="EMBL" id="CRK89459.1"/>
    </source>
</evidence>
<protein>
    <submittedName>
        <fullName evidence="2">CLUMA_CG003200, isoform A</fullName>
    </submittedName>
</protein>
<dbReference type="Proteomes" id="UP000183832">
    <property type="component" value="Unassembled WGS sequence"/>
</dbReference>
<evidence type="ECO:0000256" key="1">
    <source>
        <dbReference type="SAM" id="MobiDB-lite"/>
    </source>
</evidence>
<evidence type="ECO:0000313" key="3">
    <source>
        <dbReference type="Proteomes" id="UP000183832"/>
    </source>
</evidence>
<organism evidence="2 3">
    <name type="scientific">Clunio marinus</name>
    <dbReference type="NCBI Taxonomy" id="568069"/>
    <lineage>
        <taxon>Eukaryota</taxon>
        <taxon>Metazoa</taxon>
        <taxon>Ecdysozoa</taxon>
        <taxon>Arthropoda</taxon>
        <taxon>Hexapoda</taxon>
        <taxon>Insecta</taxon>
        <taxon>Pterygota</taxon>
        <taxon>Neoptera</taxon>
        <taxon>Endopterygota</taxon>
        <taxon>Diptera</taxon>
        <taxon>Nematocera</taxon>
        <taxon>Chironomoidea</taxon>
        <taxon>Chironomidae</taxon>
        <taxon>Clunio</taxon>
    </lineage>
</organism>
<proteinExistence type="predicted"/>
<gene>
    <name evidence="2" type="ORF">CLUMA_CG003200</name>
</gene>
<dbReference type="EMBL" id="CVRI01000012">
    <property type="protein sequence ID" value="CRK89459.1"/>
    <property type="molecule type" value="Genomic_DNA"/>
</dbReference>
<feature type="region of interest" description="Disordered" evidence="1">
    <location>
        <begin position="16"/>
        <end position="48"/>
    </location>
</feature>
<keyword evidence="3" id="KW-1185">Reference proteome</keyword>
<dbReference type="AlphaFoldDB" id="A0A1J1HNC9"/>
<feature type="compositionally biased region" description="Basic residues" evidence="1">
    <location>
        <begin position="23"/>
        <end position="47"/>
    </location>
</feature>
<sequence length="132" mass="15554">MNFKLVTCLHRKKYPKTNVATKKTVKKKSNGKKKRKKSSQNHKHRMKNSYMSSNLFSKNFYPANYFFQDESKLKHFNTRVGVYDRNGLVITRNTPFLVHPRHVLPSSRALSQQYLLKVGLKSLKSLKHLYLI</sequence>